<evidence type="ECO:0000313" key="2">
    <source>
        <dbReference type="EMBL" id="KSW12103.1"/>
    </source>
</evidence>
<keyword evidence="3" id="KW-1185">Reference proteome</keyword>
<dbReference type="InterPro" id="IPR023753">
    <property type="entry name" value="FAD/NAD-binding_dom"/>
</dbReference>
<dbReference type="InterPro" id="IPR036188">
    <property type="entry name" value="FAD/NAD-bd_sf"/>
</dbReference>
<name>A0A0V8RVM2_PYROC</name>
<reference evidence="2 3" key="1">
    <citation type="submission" date="2015-11" db="EMBL/GenBank/DDBJ databases">
        <title>Genome sequence of Pyrodictium occultum PL-19, a marine hyperthermophilic archaeon isolated from Volcano, Italy.</title>
        <authorList>
            <person name="Utturkar S."/>
            <person name="Huber H."/>
            <person name="Leptihn S."/>
            <person name="Brown S."/>
            <person name="Stetter K.O."/>
            <person name="Podar M."/>
        </authorList>
    </citation>
    <scope>NUCLEOTIDE SEQUENCE [LARGE SCALE GENOMIC DNA]</scope>
    <source>
        <strain evidence="2 3">PL-19</strain>
    </source>
</reference>
<dbReference type="RefSeq" id="WP_058370782.1">
    <property type="nucleotide sequence ID" value="NZ_LNTB01000001.1"/>
</dbReference>
<feature type="domain" description="FAD/NAD(P)-binding" evidence="1">
    <location>
        <begin position="4"/>
        <end position="151"/>
    </location>
</feature>
<evidence type="ECO:0000313" key="3">
    <source>
        <dbReference type="Proteomes" id="UP000053352"/>
    </source>
</evidence>
<dbReference type="EMBL" id="LNTB01000001">
    <property type="protein sequence ID" value="KSW12103.1"/>
    <property type="molecule type" value="Genomic_DNA"/>
</dbReference>
<comment type="caution">
    <text evidence="2">The sequence shown here is derived from an EMBL/GenBank/DDBJ whole genome shotgun (WGS) entry which is preliminary data.</text>
</comment>
<dbReference type="GO" id="GO:0016491">
    <property type="term" value="F:oxidoreductase activity"/>
    <property type="evidence" value="ECO:0007669"/>
    <property type="project" value="InterPro"/>
</dbReference>
<accession>A0A0V8RVM2</accession>
<gene>
    <name evidence="2" type="ORF">CF15_04855</name>
</gene>
<dbReference type="PANTHER" id="PTHR43755">
    <property type="match status" value="1"/>
</dbReference>
<dbReference type="Gene3D" id="3.50.50.100">
    <property type="match status" value="1"/>
</dbReference>
<protein>
    <recommendedName>
        <fullName evidence="1">FAD/NAD(P)-binding domain-containing protein</fullName>
    </recommendedName>
</protein>
<dbReference type="Pfam" id="PF07992">
    <property type="entry name" value="Pyr_redox_2"/>
    <property type="match status" value="1"/>
</dbReference>
<sequence>MTKRILILGGGSGGYVAARRLAEYLRKMNADSEVTVVADEPWHDFRPLYGDVALGAAVPDEVRASIVDAGRRFGFRVLVDRVTRIDAGERAVETEKGGRLGYDYLVVSLGVRYGWEAYPGLDRYGYHSYTLEGALEMRKALEGFKGGRIVILVPEAEHRCPMFPMELATTLAESLKHRGVKPQVALMMPKMERMPPPLSVLDTLRIWMEKMEETGVEVVMHDGNVEVDGERGVVRAGNVEERYDLLIKVPPSRLPEPLARSEGFQLKQDPRWAPARPRNFRHPDYDDVFMVGEHSMPPLGFPGAGVPVHLAADYAADQIISEITGGYPVAEFARGTMVVGYFGATSGIMIAFDMKYDEKSDQWKAARYIAATNPLLRIVKEAFYKSWIAAMK</sequence>
<dbReference type="OrthoDB" id="38899at2157"/>
<dbReference type="AlphaFoldDB" id="A0A0V8RVM2"/>
<dbReference type="Proteomes" id="UP000053352">
    <property type="component" value="Unassembled WGS sequence"/>
</dbReference>
<dbReference type="InterPro" id="IPR052541">
    <property type="entry name" value="SQRD"/>
</dbReference>
<proteinExistence type="predicted"/>
<dbReference type="SUPFAM" id="SSF51905">
    <property type="entry name" value="FAD/NAD(P)-binding domain"/>
    <property type="match status" value="2"/>
</dbReference>
<dbReference type="PANTHER" id="PTHR43755:SF1">
    <property type="entry name" value="FAD-DEPENDENT PYRIDINE NUCLEOTIDE-DISULPHIDE OXIDOREDUCTASE"/>
    <property type="match status" value="1"/>
</dbReference>
<organism evidence="2 3">
    <name type="scientific">Pyrodictium occultum</name>
    <dbReference type="NCBI Taxonomy" id="2309"/>
    <lineage>
        <taxon>Archaea</taxon>
        <taxon>Thermoproteota</taxon>
        <taxon>Thermoprotei</taxon>
        <taxon>Desulfurococcales</taxon>
        <taxon>Pyrodictiaceae</taxon>
        <taxon>Pyrodictium</taxon>
    </lineage>
</organism>
<dbReference type="STRING" id="2309.CF15_04855"/>
<evidence type="ECO:0000259" key="1">
    <source>
        <dbReference type="Pfam" id="PF07992"/>
    </source>
</evidence>